<organism evidence="2 3">
    <name type="scientific">Pyrodictium abyssi</name>
    <dbReference type="NCBI Taxonomy" id="54256"/>
    <lineage>
        <taxon>Archaea</taxon>
        <taxon>Thermoproteota</taxon>
        <taxon>Thermoprotei</taxon>
        <taxon>Desulfurococcales</taxon>
        <taxon>Pyrodictiaceae</taxon>
        <taxon>Pyrodictium</taxon>
    </lineage>
</organism>
<dbReference type="CDD" id="cd22231">
    <property type="entry name" value="RHH_NikR_HicB-like"/>
    <property type="match status" value="1"/>
</dbReference>
<dbReference type="InterPro" id="IPR013321">
    <property type="entry name" value="Arc_rbn_hlx_hlx"/>
</dbReference>
<feature type="domain" description="Ribbon-helix-helix protein CopG" evidence="1">
    <location>
        <begin position="9"/>
        <end position="45"/>
    </location>
</feature>
<evidence type="ECO:0000313" key="2">
    <source>
        <dbReference type="EMBL" id="BES81265.1"/>
    </source>
</evidence>
<name>A0ABM8IUN4_9CREN</name>
<evidence type="ECO:0000313" key="3">
    <source>
        <dbReference type="Proteomes" id="UP001341135"/>
    </source>
</evidence>
<gene>
    <name evidence="2" type="ORF">PABY_08320</name>
</gene>
<dbReference type="Pfam" id="PF01402">
    <property type="entry name" value="RHH_1"/>
    <property type="match status" value="1"/>
</dbReference>
<dbReference type="InterPro" id="IPR002145">
    <property type="entry name" value="CopG"/>
</dbReference>
<accession>A0ABM8IUN4</accession>
<dbReference type="SUPFAM" id="SSF47598">
    <property type="entry name" value="Ribbon-helix-helix"/>
    <property type="match status" value="1"/>
</dbReference>
<keyword evidence="3" id="KW-1185">Reference proteome</keyword>
<dbReference type="EMBL" id="AP028907">
    <property type="protein sequence ID" value="BES81265.1"/>
    <property type="molecule type" value="Genomic_DNA"/>
</dbReference>
<dbReference type="Proteomes" id="UP001341135">
    <property type="component" value="Chromosome"/>
</dbReference>
<proteinExistence type="predicted"/>
<sequence>MVSGTLVVVKIPGMLAEALDELVRRGVFKHRSDAVREAVKRLVQEELFGTRRCESVMAAGLLRQWRSIGNGNGVRVVRLPSDWVGPS</sequence>
<evidence type="ECO:0000259" key="1">
    <source>
        <dbReference type="Pfam" id="PF01402"/>
    </source>
</evidence>
<protein>
    <recommendedName>
        <fullName evidence="1">Ribbon-helix-helix protein CopG domain-containing protein</fullName>
    </recommendedName>
</protein>
<reference evidence="2 3" key="1">
    <citation type="submission" date="2023-09" db="EMBL/GenBank/DDBJ databases">
        <title>Pyrofollis japonicus gen. nov. sp. nov., a novel member of the family Pyrodictiaceae isolated from the Iheya North hydrothermal field.</title>
        <authorList>
            <person name="Miyazaki U."/>
            <person name="Sanari M."/>
            <person name="Tame A."/>
            <person name="Kitajima M."/>
            <person name="Okamoto A."/>
            <person name="Sawayama S."/>
            <person name="Miyazaki J."/>
            <person name="Takai K."/>
            <person name="Nakagawa S."/>
        </authorList>
    </citation>
    <scope>NUCLEOTIDE SEQUENCE [LARGE SCALE GENOMIC DNA]</scope>
    <source>
        <strain evidence="2 3">AV2</strain>
    </source>
</reference>
<dbReference type="InterPro" id="IPR010985">
    <property type="entry name" value="Ribbon_hlx_hlx"/>
</dbReference>
<dbReference type="Gene3D" id="1.10.1220.10">
    <property type="entry name" value="Met repressor-like"/>
    <property type="match status" value="1"/>
</dbReference>